<dbReference type="InterPro" id="IPR027417">
    <property type="entry name" value="P-loop_NTPase"/>
</dbReference>
<dbReference type="EC" id="6.3.5.11" evidence="8"/>
<comment type="domain">
    <text evidence="8">Comprises of two domains. The C-terminal domain contains the binding site for glutamine and catalyzes the hydrolysis of this substrate to glutamate and ammonia. The N-terminal domain is anticipated to bind ATP and cobyrinate and catalyzes the ultimate synthesis of the diamide product. The ammonia produced via the glutaminase domain is probably translocated to the adjacent domain via a molecular tunnel, where it reacts with an activated intermediate.</text>
</comment>
<comment type="caution">
    <text evidence="11">The sequence shown here is derived from an EMBL/GenBank/DDBJ whole genome shotgun (WGS) entry which is preliminary data.</text>
</comment>
<keyword evidence="6 8" id="KW-0460">Magnesium</keyword>
<feature type="domain" description="CobQ/CobB/MinD/ParA nucleotide binding" evidence="9">
    <location>
        <begin position="6"/>
        <end position="190"/>
    </location>
</feature>
<dbReference type="Pfam" id="PF01656">
    <property type="entry name" value="CbiA"/>
    <property type="match status" value="1"/>
</dbReference>
<dbReference type="GO" id="GO:0042242">
    <property type="term" value="F:cobyrinic acid a,c-diamide synthase activity"/>
    <property type="evidence" value="ECO:0007669"/>
    <property type="project" value="UniProtKB-UniRule"/>
</dbReference>
<evidence type="ECO:0000256" key="8">
    <source>
        <dbReference type="HAMAP-Rule" id="MF_00027"/>
    </source>
</evidence>
<dbReference type="InterPro" id="IPR029062">
    <property type="entry name" value="Class_I_gatase-like"/>
</dbReference>
<evidence type="ECO:0000259" key="9">
    <source>
        <dbReference type="Pfam" id="PF01656"/>
    </source>
</evidence>
<keyword evidence="3 8" id="KW-0436">Ligase</keyword>
<comment type="similarity">
    <text evidence="8">Belongs to the CobB/CbiA family.</text>
</comment>
<organism evidence="11">
    <name type="scientific">Desulfofervidus auxilii</name>
    <dbReference type="NCBI Taxonomy" id="1621989"/>
    <lineage>
        <taxon>Bacteria</taxon>
        <taxon>Pseudomonadati</taxon>
        <taxon>Thermodesulfobacteriota</taxon>
        <taxon>Candidatus Desulfofervidia</taxon>
        <taxon>Candidatus Desulfofervidales</taxon>
        <taxon>Candidatus Desulfofervidaceae</taxon>
        <taxon>Candidatus Desulfofervidus</taxon>
    </lineage>
</organism>
<dbReference type="NCBIfam" id="NF002204">
    <property type="entry name" value="PRK01077.1"/>
    <property type="match status" value="1"/>
</dbReference>
<evidence type="ECO:0000256" key="7">
    <source>
        <dbReference type="ARBA" id="ARBA00022962"/>
    </source>
</evidence>
<sequence>MSCPRIVLAGLSGDTGKTAISVGLCRAWQQKNYKVVPFKKGPDYIDMGWLSLGANHPCYNLDLFFMTKEQIIFSFCLHTKYADIAVIEGNRGLFDGLDVEGTVSTAELAKLLNAPVILIVDCTKVTRTIAALVLGCQHFDPKVSIKGVILNKLAHARHENIIKASVEKYCKLPILGAIPRLENITFPDRHLGLVPPQEHPKAEEAIQSVAEIVKKYLDIETIWQIANQTPSLSFIEKNIPSLIKGINIKIGVIKDAAFHFYYPENLEVLKKAGAEIIEFSALKDTLPDDLDALYIGGGFPETHAEMLSSNLSLRHAIKEAAEAGLPIYAECGGLMYLSEKLIWQEKTYPMVGILPIILGVSKKPKGHGYTIIEVISKNPFFKTGHILKGHEFHYSYVIKWTQKKGYFAFSVKKGYGIDGKHDGFCYKNVLAAYTHLHALGTEEWAKNFIKQAINYHFKKSKNLSQ</sequence>
<dbReference type="PANTHER" id="PTHR43873:SF1">
    <property type="entry name" value="COBYRINATE A,C-DIAMIDE SYNTHASE"/>
    <property type="match status" value="1"/>
</dbReference>
<comment type="function">
    <text evidence="8">Catalyzes the ATP-dependent amidation of the two carboxylate groups at positions a and c of cobyrinate, using either L-glutamine or ammonia as the nitrogen source.</text>
</comment>
<dbReference type="PANTHER" id="PTHR43873">
    <property type="entry name" value="COBYRINATE A,C-DIAMIDE SYNTHASE"/>
    <property type="match status" value="1"/>
</dbReference>
<dbReference type="NCBIfam" id="TIGR00379">
    <property type="entry name" value="cobB"/>
    <property type="match status" value="1"/>
</dbReference>
<evidence type="ECO:0000259" key="10">
    <source>
        <dbReference type="Pfam" id="PF07685"/>
    </source>
</evidence>
<dbReference type="UniPathway" id="UPA00148">
    <property type="reaction ID" value="UER00231"/>
</dbReference>
<accession>A0A7C0Y4X4</accession>
<keyword evidence="4 8" id="KW-0547">Nucleotide-binding</keyword>
<reference evidence="11" key="1">
    <citation type="journal article" date="2020" name="mSystems">
        <title>Genome- and Community-Level Interaction Insights into Carbon Utilization and Element Cycling Functions of Hydrothermarchaeota in Hydrothermal Sediment.</title>
        <authorList>
            <person name="Zhou Z."/>
            <person name="Liu Y."/>
            <person name="Xu W."/>
            <person name="Pan J."/>
            <person name="Luo Z.H."/>
            <person name="Li M."/>
        </authorList>
    </citation>
    <scope>NUCLEOTIDE SEQUENCE [LARGE SCALE GENOMIC DNA]</scope>
    <source>
        <strain evidence="11">HyVt-233</strain>
    </source>
</reference>
<proteinExistence type="inferred from homology"/>
<comment type="cofactor">
    <cofactor evidence="1 8">
        <name>Mg(2+)</name>
        <dbReference type="ChEBI" id="CHEBI:18420"/>
    </cofactor>
</comment>
<dbReference type="InterPro" id="IPR004484">
    <property type="entry name" value="CbiA/CobB_synth"/>
</dbReference>
<evidence type="ECO:0000256" key="3">
    <source>
        <dbReference type="ARBA" id="ARBA00022598"/>
    </source>
</evidence>
<evidence type="ECO:0000313" key="11">
    <source>
        <dbReference type="EMBL" id="HDD44518.1"/>
    </source>
</evidence>
<dbReference type="HAMAP" id="MF_00027">
    <property type="entry name" value="CobB_CbiA"/>
    <property type="match status" value="1"/>
</dbReference>
<evidence type="ECO:0000256" key="4">
    <source>
        <dbReference type="ARBA" id="ARBA00022741"/>
    </source>
</evidence>
<dbReference type="InterPro" id="IPR011698">
    <property type="entry name" value="GATase_3"/>
</dbReference>
<feature type="domain" description="CobB/CobQ-like glutamine amidotransferase" evidence="10">
    <location>
        <begin position="249"/>
        <end position="440"/>
    </location>
</feature>
<comment type="pathway">
    <text evidence="8">Cofactor biosynthesis; adenosylcobalamin biosynthesis; cob(II)yrinate a,c-diamide from sirohydrochlorin (anaerobic route): step 10/10.</text>
</comment>
<feature type="active site" description="Nucleophile" evidence="8">
    <location>
        <position position="331"/>
    </location>
</feature>
<protein>
    <recommendedName>
        <fullName evidence="8">Cobyrinate a,c-diamide synthase</fullName>
        <ecNumber evidence="8">6.3.5.11</ecNumber>
    </recommendedName>
    <alternativeName>
        <fullName evidence="8">Cobyrinic acid a,c-diamide synthetase</fullName>
    </alternativeName>
</protein>
<dbReference type="CDD" id="cd03130">
    <property type="entry name" value="GATase1_CobB"/>
    <property type="match status" value="1"/>
</dbReference>
<keyword evidence="7 8" id="KW-0315">Glutamine amidotransferase</keyword>
<keyword evidence="5 8" id="KW-0067">ATP-binding</keyword>
<dbReference type="CDD" id="cd05388">
    <property type="entry name" value="CobB_N"/>
    <property type="match status" value="1"/>
</dbReference>
<dbReference type="InterPro" id="IPR002586">
    <property type="entry name" value="CobQ/CobB/MinD/ParA_Nub-bd_dom"/>
</dbReference>
<dbReference type="GO" id="GO:0009236">
    <property type="term" value="P:cobalamin biosynthetic process"/>
    <property type="evidence" value="ECO:0007669"/>
    <property type="project" value="UniProtKB-UniRule"/>
</dbReference>
<evidence type="ECO:0000256" key="2">
    <source>
        <dbReference type="ARBA" id="ARBA00022573"/>
    </source>
</evidence>
<dbReference type="EMBL" id="DRBS01000251">
    <property type="protein sequence ID" value="HDD44518.1"/>
    <property type="molecule type" value="Genomic_DNA"/>
</dbReference>
<dbReference type="GO" id="GO:0005524">
    <property type="term" value="F:ATP binding"/>
    <property type="evidence" value="ECO:0007669"/>
    <property type="project" value="UniProtKB-UniRule"/>
</dbReference>
<evidence type="ECO:0000256" key="1">
    <source>
        <dbReference type="ARBA" id="ARBA00001946"/>
    </source>
</evidence>
<dbReference type="AlphaFoldDB" id="A0A7C0Y4X4"/>
<feature type="site" description="Increases nucleophilicity of active site Cys" evidence="8">
    <location>
        <position position="435"/>
    </location>
</feature>
<dbReference type="Pfam" id="PF07685">
    <property type="entry name" value="GATase_3"/>
    <property type="match status" value="1"/>
</dbReference>
<comment type="miscellaneous">
    <text evidence="8">The a and c carboxylates of cobyrinate are activated for nucleophilic attack via formation of a phosphorylated intermediate by ATP. CbiA catalyzes first the amidation of the c-carboxylate, and then that of the a-carboxylate.</text>
</comment>
<gene>
    <name evidence="11" type="primary">cobB</name>
    <name evidence="8" type="synonym">cbiA</name>
    <name evidence="11" type="ORF">ENG63_06640</name>
</gene>
<comment type="catalytic activity">
    <reaction evidence="8">
        <text>cob(II)yrinate + 2 L-glutamine + 2 ATP + 2 H2O = cob(II)yrinate a,c diamide + 2 L-glutamate + 2 ADP + 2 phosphate + 2 H(+)</text>
        <dbReference type="Rhea" id="RHEA:26289"/>
        <dbReference type="ChEBI" id="CHEBI:15377"/>
        <dbReference type="ChEBI" id="CHEBI:15378"/>
        <dbReference type="ChEBI" id="CHEBI:29985"/>
        <dbReference type="ChEBI" id="CHEBI:30616"/>
        <dbReference type="ChEBI" id="CHEBI:43474"/>
        <dbReference type="ChEBI" id="CHEBI:58359"/>
        <dbReference type="ChEBI" id="CHEBI:58537"/>
        <dbReference type="ChEBI" id="CHEBI:58894"/>
        <dbReference type="ChEBI" id="CHEBI:456216"/>
        <dbReference type="EC" id="6.3.5.11"/>
    </reaction>
</comment>
<evidence type="ECO:0000256" key="6">
    <source>
        <dbReference type="ARBA" id="ARBA00022842"/>
    </source>
</evidence>
<dbReference type="SUPFAM" id="SSF52540">
    <property type="entry name" value="P-loop containing nucleoside triphosphate hydrolases"/>
    <property type="match status" value="1"/>
</dbReference>
<keyword evidence="2 8" id="KW-0169">Cobalamin biosynthesis</keyword>
<dbReference type="SUPFAM" id="SSF52317">
    <property type="entry name" value="Class I glutamine amidotransferase-like"/>
    <property type="match status" value="1"/>
</dbReference>
<name>A0A7C0Y4X4_DESA2</name>
<evidence type="ECO:0000256" key="5">
    <source>
        <dbReference type="ARBA" id="ARBA00022840"/>
    </source>
</evidence>
<dbReference type="Proteomes" id="UP000886289">
    <property type="component" value="Unassembled WGS sequence"/>
</dbReference>
<dbReference type="Gene3D" id="3.40.50.300">
    <property type="entry name" value="P-loop containing nucleotide triphosphate hydrolases"/>
    <property type="match status" value="2"/>
</dbReference>
<dbReference type="Gene3D" id="3.40.50.880">
    <property type="match status" value="1"/>
</dbReference>
<dbReference type="PROSITE" id="PS51274">
    <property type="entry name" value="GATASE_COBBQ"/>
    <property type="match status" value="1"/>
</dbReference>